<dbReference type="Proteomes" id="UP000190460">
    <property type="component" value="Unassembled WGS sequence"/>
</dbReference>
<keyword evidence="1" id="KW-0732">Signal</keyword>
<evidence type="ECO:0000313" key="2">
    <source>
        <dbReference type="EMBL" id="SKA73809.1"/>
    </source>
</evidence>
<evidence type="ECO:0000313" key="3">
    <source>
        <dbReference type="Proteomes" id="UP000190460"/>
    </source>
</evidence>
<sequence>MKLKALLSGLLVAGTILGSSAAMAAPGHGYASNSVNLGALAARIDSGVATGKLTRGEERMLRSELKSLRYSLKVALKDHRLTNKERSSLEHKESRLKRSIYKLSNNRILARGYQHDRHHDRYDDKRGNYQHVKNDKTVAIIRALPTGSMIHVK</sequence>
<dbReference type="EMBL" id="FUYB01000004">
    <property type="protein sequence ID" value="SKA73809.1"/>
    <property type="molecule type" value="Genomic_DNA"/>
</dbReference>
<reference evidence="2 3" key="1">
    <citation type="submission" date="2017-02" db="EMBL/GenBank/DDBJ databases">
        <authorList>
            <person name="Peterson S.W."/>
        </authorList>
    </citation>
    <scope>NUCLEOTIDE SEQUENCE [LARGE SCALE GENOMIC DNA]</scope>
    <source>
        <strain evidence="2 3">ATCC 49788</strain>
    </source>
</reference>
<gene>
    <name evidence="2" type="ORF">SAMN02745130_01284</name>
</gene>
<dbReference type="OrthoDB" id="9874302at2"/>
<accession>A0A1T4W9M1</accession>
<dbReference type="RefSeq" id="WP_078921754.1">
    <property type="nucleotide sequence ID" value="NZ_FUYB01000004.1"/>
</dbReference>
<feature type="signal peptide" evidence="1">
    <location>
        <begin position="1"/>
        <end position="24"/>
    </location>
</feature>
<name>A0A1T4W9M1_9GAMM</name>
<feature type="chain" id="PRO_5013227774" evidence="1">
    <location>
        <begin position="25"/>
        <end position="153"/>
    </location>
</feature>
<proteinExistence type="predicted"/>
<organism evidence="2 3">
    <name type="scientific">Thiothrix eikelboomii</name>
    <dbReference type="NCBI Taxonomy" id="92487"/>
    <lineage>
        <taxon>Bacteria</taxon>
        <taxon>Pseudomonadati</taxon>
        <taxon>Pseudomonadota</taxon>
        <taxon>Gammaproteobacteria</taxon>
        <taxon>Thiotrichales</taxon>
        <taxon>Thiotrichaceae</taxon>
        <taxon>Thiothrix</taxon>
    </lineage>
</organism>
<evidence type="ECO:0000256" key="1">
    <source>
        <dbReference type="SAM" id="SignalP"/>
    </source>
</evidence>
<protein>
    <submittedName>
        <fullName evidence="2">Uncharacterized protein</fullName>
    </submittedName>
</protein>
<keyword evidence="3" id="KW-1185">Reference proteome</keyword>
<dbReference type="AlphaFoldDB" id="A0A1T4W9M1"/>